<dbReference type="RefSeq" id="WP_343883936.1">
    <property type="nucleotide sequence ID" value="NZ_BAAAFO010000007.1"/>
</dbReference>
<name>A0ABP3EIR3_9GAMM</name>
<accession>A0ABP3EIR3</accession>
<evidence type="ECO:0000313" key="2">
    <source>
        <dbReference type="EMBL" id="GAA0264549.1"/>
    </source>
</evidence>
<feature type="domain" description="NAD(P)-binding" evidence="1">
    <location>
        <begin position="7"/>
        <end position="193"/>
    </location>
</feature>
<comment type="caution">
    <text evidence="2">The sequence shown here is derived from an EMBL/GenBank/DDBJ whole genome shotgun (WGS) entry which is preliminary data.</text>
</comment>
<reference evidence="3" key="1">
    <citation type="journal article" date="2019" name="Int. J. Syst. Evol. Microbiol.">
        <title>The Global Catalogue of Microorganisms (GCM) 10K type strain sequencing project: providing services to taxonomists for standard genome sequencing and annotation.</title>
        <authorList>
            <consortium name="The Broad Institute Genomics Platform"/>
            <consortium name="The Broad Institute Genome Sequencing Center for Infectious Disease"/>
            <person name="Wu L."/>
            <person name="Ma J."/>
        </authorList>
    </citation>
    <scope>NUCLEOTIDE SEQUENCE [LARGE SCALE GENOMIC DNA]</scope>
    <source>
        <strain evidence="3">JCM 16242</strain>
    </source>
</reference>
<gene>
    <name evidence="2" type="ORF">GCM10009126_32830</name>
</gene>
<dbReference type="InterPro" id="IPR036291">
    <property type="entry name" value="NAD(P)-bd_dom_sf"/>
</dbReference>
<dbReference type="SUPFAM" id="SSF51735">
    <property type="entry name" value="NAD(P)-binding Rossmann-fold domains"/>
    <property type="match status" value="1"/>
</dbReference>
<proteinExistence type="predicted"/>
<dbReference type="PANTHER" id="PTHR43355:SF2">
    <property type="entry name" value="FLAVIN REDUCTASE (NADPH)"/>
    <property type="match status" value="1"/>
</dbReference>
<dbReference type="Gene3D" id="3.40.50.720">
    <property type="entry name" value="NAD(P)-binding Rossmann-like Domain"/>
    <property type="match status" value="1"/>
</dbReference>
<protein>
    <submittedName>
        <fullName evidence="2">NAD(P)-dependent oxidoreductase</fullName>
    </submittedName>
</protein>
<dbReference type="InterPro" id="IPR016040">
    <property type="entry name" value="NAD(P)-bd_dom"/>
</dbReference>
<dbReference type="EMBL" id="BAAAFO010000007">
    <property type="protein sequence ID" value="GAA0264549.1"/>
    <property type="molecule type" value="Genomic_DNA"/>
</dbReference>
<sequence>MKIALIGATGYVGSKLVAEALARGHHVTAIVRNGSKLPPQRDALTLAQIDATDAAALAAVAAGHDLVISAFNPGVDANGNGTLAIIDGVKRAGVDRLLAVGGAGSLYLPSGQRVVDQPDFPAEWKQGALRTAAFLDQLRDEKKLDWVFLSPAAMLVPGERTGHYRAGKDQLLTDAEGESRISLQDYAVAMLDEAERPQHHRERFTVAY</sequence>
<evidence type="ECO:0000313" key="3">
    <source>
        <dbReference type="Proteomes" id="UP001500657"/>
    </source>
</evidence>
<keyword evidence="3" id="KW-1185">Reference proteome</keyword>
<dbReference type="Proteomes" id="UP001500657">
    <property type="component" value="Unassembled WGS sequence"/>
</dbReference>
<dbReference type="Pfam" id="PF13460">
    <property type="entry name" value="NAD_binding_10"/>
    <property type="match status" value="1"/>
</dbReference>
<dbReference type="InterPro" id="IPR051606">
    <property type="entry name" value="Polyketide_Oxido-like"/>
</dbReference>
<dbReference type="PANTHER" id="PTHR43355">
    <property type="entry name" value="FLAVIN REDUCTASE (NADPH)"/>
    <property type="match status" value="1"/>
</dbReference>
<evidence type="ECO:0000259" key="1">
    <source>
        <dbReference type="Pfam" id="PF13460"/>
    </source>
</evidence>
<organism evidence="2 3">
    <name type="scientific">Rhodanobacter caeni</name>
    <dbReference type="NCBI Taxonomy" id="657654"/>
    <lineage>
        <taxon>Bacteria</taxon>
        <taxon>Pseudomonadati</taxon>
        <taxon>Pseudomonadota</taxon>
        <taxon>Gammaproteobacteria</taxon>
        <taxon>Lysobacterales</taxon>
        <taxon>Rhodanobacteraceae</taxon>
        <taxon>Rhodanobacter</taxon>
    </lineage>
</organism>
<dbReference type="CDD" id="cd05244">
    <property type="entry name" value="BVR-B_like_SDR_a"/>
    <property type="match status" value="1"/>
</dbReference>